<dbReference type="EMBL" id="BFAX01000004">
    <property type="protein sequence ID" value="GBF36862.1"/>
    <property type="molecule type" value="Genomic_DNA"/>
</dbReference>
<evidence type="ECO:0000256" key="8">
    <source>
        <dbReference type="ARBA" id="ARBA00023150"/>
    </source>
</evidence>
<dbReference type="GO" id="GO:0061798">
    <property type="term" value="F:GTP 3',8'-cyclase activity"/>
    <property type="evidence" value="ECO:0007669"/>
    <property type="project" value="UniProtKB-UniRule"/>
</dbReference>
<evidence type="ECO:0000256" key="9">
    <source>
        <dbReference type="ARBA" id="ARBA00023239"/>
    </source>
</evidence>
<dbReference type="InterPro" id="IPR006638">
    <property type="entry name" value="Elp3/MiaA/NifB-like_rSAM"/>
</dbReference>
<dbReference type="RefSeq" id="WP_131007681.1">
    <property type="nucleotide sequence ID" value="NZ_BFAX01000004.1"/>
</dbReference>
<keyword evidence="9 10" id="KW-0456">Lyase</keyword>
<dbReference type="GO" id="GO:0051539">
    <property type="term" value="F:4 iron, 4 sulfur cluster binding"/>
    <property type="evidence" value="ECO:0007669"/>
    <property type="project" value="UniProtKB-UniRule"/>
</dbReference>
<dbReference type="NCBIfam" id="NF001199">
    <property type="entry name" value="PRK00164.2-1"/>
    <property type="match status" value="1"/>
</dbReference>
<feature type="binding site" evidence="10">
    <location>
        <begin position="248"/>
        <end position="250"/>
    </location>
    <ligand>
        <name>GTP</name>
        <dbReference type="ChEBI" id="CHEBI:37565"/>
    </ligand>
</feature>
<organism evidence="12 13">
    <name type="scientific">Methanofervidicoccus abyssi</name>
    <dbReference type="NCBI Taxonomy" id="2082189"/>
    <lineage>
        <taxon>Archaea</taxon>
        <taxon>Methanobacteriati</taxon>
        <taxon>Methanobacteriota</taxon>
        <taxon>Methanomada group</taxon>
        <taxon>Methanococci</taxon>
        <taxon>Methanococcales</taxon>
        <taxon>Methanofervidicoccus</taxon>
    </lineage>
</organism>
<dbReference type="Pfam" id="PF06463">
    <property type="entry name" value="Mob_synth_C"/>
    <property type="match status" value="1"/>
</dbReference>
<evidence type="ECO:0000256" key="2">
    <source>
        <dbReference type="ARBA" id="ARBA00022691"/>
    </source>
</evidence>
<keyword evidence="13" id="KW-1185">Reference proteome</keyword>
<feature type="binding site" evidence="10">
    <location>
        <position position="61"/>
    </location>
    <ligand>
        <name>GTP</name>
        <dbReference type="ChEBI" id="CHEBI:37565"/>
    </ligand>
</feature>
<dbReference type="SFLD" id="SFLDG01386">
    <property type="entry name" value="main_SPASM_domain-containing"/>
    <property type="match status" value="1"/>
</dbReference>
<dbReference type="Pfam" id="PF04055">
    <property type="entry name" value="Radical_SAM"/>
    <property type="match status" value="1"/>
</dbReference>
<dbReference type="PROSITE" id="PS51918">
    <property type="entry name" value="RADICAL_SAM"/>
    <property type="match status" value="1"/>
</dbReference>
<evidence type="ECO:0000256" key="1">
    <source>
        <dbReference type="ARBA" id="ARBA00022485"/>
    </source>
</evidence>
<dbReference type="GO" id="GO:0006777">
    <property type="term" value="P:Mo-molybdopterin cofactor biosynthetic process"/>
    <property type="evidence" value="ECO:0007669"/>
    <property type="project" value="UniProtKB-UniRule"/>
</dbReference>
<evidence type="ECO:0000256" key="3">
    <source>
        <dbReference type="ARBA" id="ARBA00022723"/>
    </source>
</evidence>
<dbReference type="PANTHER" id="PTHR22960:SF0">
    <property type="entry name" value="MOLYBDENUM COFACTOR BIOSYNTHESIS PROTEIN 1"/>
    <property type="match status" value="1"/>
</dbReference>
<keyword evidence="5 10" id="KW-0408">Iron</keyword>
<feature type="binding site" evidence="10">
    <location>
        <position position="91"/>
    </location>
    <ligand>
        <name>GTP</name>
        <dbReference type="ChEBI" id="CHEBI:37565"/>
    </ligand>
</feature>
<comment type="caution">
    <text evidence="10">Lacks conserved residue(s) required for the propagation of feature annotation.</text>
</comment>
<evidence type="ECO:0000256" key="10">
    <source>
        <dbReference type="HAMAP-Rule" id="MF_01225"/>
    </source>
</evidence>
<dbReference type="GO" id="GO:0061799">
    <property type="term" value="F:cyclic pyranopterin monophosphate synthase activity"/>
    <property type="evidence" value="ECO:0007669"/>
    <property type="project" value="TreeGrafter"/>
</dbReference>
<dbReference type="GO" id="GO:0005525">
    <property type="term" value="F:GTP binding"/>
    <property type="evidence" value="ECO:0007669"/>
    <property type="project" value="UniProtKB-UniRule"/>
</dbReference>
<dbReference type="Gene3D" id="3.20.20.70">
    <property type="entry name" value="Aldolase class I"/>
    <property type="match status" value="1"/>
</dbReference>
<evidence type="ECO:0000256" key="4">
    <source>
        <dbReference type="ARBA" id="ARBA00022741"/>
    </source>
</evidence>
<dbReference type="SFLD" id="SFLDG01383">
    <property type="entry name" value="cyclic_pyranopterin_phosphate"/>
    <property type="match status" value="1"/>
</dbReference>
<dbReference type="SFLD" id="SFLDS00029">
    <property type="entry name" value="Radical_SAM"/>
    <property type="match status" value="1"/>
</dbReference>
<comment type="function">
    <text evidence="10">Catalyzes the cyclization of GTP to (8S)-3',8-cyclo-7,8-dihydroguanosine 5'-triphosphate.</text>
</comment>
<dbReference type="CDD" id="cd01335">
    <property type="entry name" value="Radical_SAM"/>
    <property type="match status" value="1"/>
</dbReference>
<dbReference type="InterPro" id="IPR007197">
    <property type="entry name" value="rSAM"/>
</dbReference>
<dbReference type="InterPro" id="IPR040064">
    <property type="entry name" value="MoaA-like"/>
</dbReference>
<evidence type="ECO:0000256" key="6">
    <source>
        <dbReference type="ARBA" id="ARBA00023014"/>
    </source>
</evidence>
<dbReference type="SUPFAM" id="SSF102114">
    <property type="entry name" value="Radical SAM enzymes"/>
    <property type="match status" value="1"/>
</dbReference>
<dbReference type="GO" id="GO:0046872">
    <property type="term" value="F:metal ion binding"/>
    <property type="evidence" value="ECO:0007669"/>
    <property type="project" value="UniProtKB-KW"/>
</dbReference>
<dbReference type="PANTHER" id="PTHR22960">
    <property type="entry name" value="MOLYBDOPTERIN COFACTOR SYNTHESIS PROTEIN A"/>
    <property type="match status" value="1"/>
</dbReference>
<keyword evidence="1 10" id="KW-0004">4Fe-4S</keyword>
<feature type="binding site" evidence="10">
    <location>
        <position position="65"/>
    </location>
    <ligand>
        <name>S-adenosyl-L-methionine</name>
        <dbReference type="ChEBI" id="CHEBI:59789"/>
    </ligand>
</feature>
<evidence type="ECO:0000313" key="12">
    <source>
        <dbReference type="EMBL" id="GBF36862.1"/>
    </source>
</evidence>
<dbReference type="OrthoDB" id="6925at2157"/>
<evidence type="ECO:0000259" key="11">
    <source>
        <dbReference type="PROSITE" id="PS51918"/>
    </source>
</evidence>
<dbReference type="NCBIfam" id="TIGR02668">
    <property type="entry name" value="moaA_archaeal"/>
    <property type="match status" value="1"/>
</dbReference>
<proteinExistence type="inferred from homology"/>
<feature type="binding site" evidence="10">
    <location>
        <position position="27"/>
    </location>
    <ligand>
        <name>[4Fe-4S] cluster</name>
        <dbReference type="ChEBI" id="CHEBI:49883"/>
        <label>1</label>
        <note>4Fe-4S-S-AdoMet</note>
    </ligand>
</feature>
<keyword evidence="2 10" id="KW-0949">S-adenosyl-L-methionine</keyword>
<feature type="binding site" evidence="10">
    <location>
        <position position="243"/>
    </location>
    <ligand>
        <name>[4Fe-4S] cluster</name>
        <dbReference type="ChEBI" id="CHEBI:49883"/>
        <label>2</label>
        <note>4Fe-4S-substrate</note>
    </ligand>
</feature>
<feature type="binding site" evidence="10">
    <location>
        <position position="152"/>
    </location>
    <ligand>
        <name>GTP</name>
        <dbReference type="ChEBI" id="CHEBI:37565"/>
    </ligand>
</feature>
<keyword evidence="6 10" id="KW-0411">Iron-sulfur</keyword>
<dbReference type="InterPro" id="IPR058240">
    <property type="entry name" value="rSAM_sf"/>
</dbReference>
<dbReference type="AlphaFoldDB" id="A0A401HRN9"/>
<comment type="cofactor">
    <cofactor evidence="10">
        <name>[4Fe-4S] cluster</name>
        <dbReference type="ChEBI" id="CHEBI:49883"/>
    </cofactor>
    <text evidence="10">Binds 2 [4Fe-4S] clusters. Binds 1 [4Fe-4S] cluster coordinated with 3 cysteines and an exchangeable S-adenosyl-L-methionine and 1 [4Fe-4S] cluster coordinated with 3 cysteines and the GTP-derived substrate.</text>
</comment>
<keyword evidence="3 10" id="KW-0479">Metal-binding</keyword>
<feature type="binding site" evidence="10">
    <location>
        <position position="115"/>
    </location>
    <ligand>
        <name>S-adenosyl-L-methionine</name>
        <dbReference type="ChEBI" id="CHEBI:59789"/>
    </ligand>
</feature>
<dbReference type="Proteomes" id="UP000290527">
    <property type="component" value="Unassembled WGS sequence"/>
</dbReference>
<reference evidence="12 13" key="1">
    <citation type="journal article" date="2019" name="Int. J. Syst. Evol. Microbiol.">
        <title>Methanofervidicoccus abyssi gen. nov., sp. nov., a hydrogenotrophic methanogen, isolated from a hydrothermal vent chimney in the Mid-Cayman Spreading Center, the Caribbean Sea.</title>
        <authorList>
            <person name="Sakai S."/>
            <person name="Takaki Y."/>
            <person name="Miyazaki M."/>
            <person name="Ogawara M."/>
            <person name="Yanagawa K."/>
            <person name="Miyazaki J."/>
            <person name="Takai K."/>
        </authorList>
    </citation>
    <scope>NUCLEOTIDE SEQUENCE [LARGE SCALE GENOMIC DNA]</scope>
    <source>
        <strain evidence="12 13">HHB</strain>
    </source>
</reference>
<evidence type="ECO:0000256" key="7">
    <source>
        <dbReference type="ARBA" id="ARBA00023134"/>
    </source>
</evidence>
<comment type="catalytic activity">
    <reaction evidence="10">
        <text>GTP + AH2 + S-adenosyl-L-methionine = (8S)-3',8-cyclo-7,8-dihydroguanosine 5'-triphosphate + 5'-deoxyadenosine + L-methionine + A + H(+)</text>
        <dbReference type="Rhea" id="RHEA:49576"/>
        <dbReference type="ChEBI" id="CHEBI:13193"/>
        <dbReference type="ChEBI" id="CHEBI:15378"/>
        <dbReference type="ChEBI" id="CHEBI:17319"/>
        <dbReference type="ChEBI" id="CHEBI:17499"/>
        <dbReference type="ChEBI" id="CHEBI:37565"/>
        <dbReference type="ChEBI" id="CHEBI:57844"/>
        <dbReference type="ChEBI" id="CHEBI:59789"/>
        <dbReference type="ChEBI" id="CHEBI:131766"/>
        <dbReference type="EC" id="4.1.99.22"/>
    </reaction>
</comment>
<dbReference type="InterPro" id="IPR013485">
    <property type="entry name" value="MoaA_arc"/>
</dbReference>
<feature type="binding site" evidence="10">
    <location>
        <position position="246"/>
    </location>
    <ligand>
        <name>[4Fe-4S] cluster</name>
        <dbReference type="ChEBI" id="CHEBI:49883"/>
        <label>2</label>
        <note>4Fe-4S-substrate</note>
    </ligand>
</feature>
<sequence>MKDPFNREIRSLRISVTPYCNLKCFYCHREGYRKFNSRYMTPGEIGKIVRTFLEFGIKKIKISGGEPLLREDLPEILERVSHPKIEDISLTTNGILLEKYAERLKDAGLHRVNVSLDTLDPEKYRRITTYGDVELVKAGIERAIEVGLTPLKINYLVMKNTLEDLEDLMNYCREVGAILQIIELMPLNENLKRYYVDITPIEKKIAEISDKVVTRRSMHNRKKYYIGDLEVEFVRPMDNTEFCNHCTRIRLTYDGYIKPCLLREDNLVDILTPLRRGEDIREYIHQGILRREPYFKAPNFPSR</sequence>
<dbReference type="InterPro" id="IPR050105">
    <property type="entry name" value="MoCo_biosynth_MoaA/MoaC"/>
</dbReference>
<dbReference type="SMART" id="SM00729">
    <property type="entry name" value="Elp3"/>
    <property type="match status" value="1"/>
</dbReference>
<feature type="binding site" evidence="10">
    <location>
        <position position="260"/>
    </location>
    <ligand>
        <name>[4Fe-4S] cluster</name>
        <dbReference type="ChEBI" id="CHEBI:49883"/>
        <label>2</label>
        <note>4Fe-4S-substrate</note>
    </ligand>
</feature>
<evidence type="ECO:0000313" key="13">
    <source>
        <dbReference type="Proteomes" id="UP000290527"/>
    </source>
</evidence>
<accession>A0A401HRN9</accession>
<name>A0A401HRN9_9EURY</name>
<gene>
    <name evidence="10" type="primary">moaA</name>
    <name evidence="12" type="ORF">MHHB_P1092</name>
</gene>
<feature type="binding site" evidence="10">
    <location>
        <position position="20"/>
    </location>
    <ligand>
        <name>[4Fe-4S] cluster</name>
        <dbReference type="ChEBI" id="CHEBI:49883"/>
        <label>1</label>
        <note>4Fe-4S-S-AdoMet</note>
    </ligand>
</feature>
<feature type="binding site" evidence="10">
    <location>
        <position position="24"/>
    </location>
    <ligand>
        <name>[4Fe-4S] cluster</name>
        <dbReference type="ChEBI" id="CHEBI:49883"/>
        <label>1</label>
        <note>4Fe-4S-S-AdoMet</note>
    </ligand>
</feature>
<dbReference type="HAMAP" id="MF_01225_A">
    <property type="entry name" value="MoaA_A"/>
    <property type="match status" value="1"/>
</dbReference>
<protein>
    <recommendedName>
        <fullName evidence="10">Probable GTP 3',8-cyclase</fullName>
        <ecNumber evidence="10">4.1.99.22</ecNumber>
    </recommendedName>
    <alternativeName>
        <fullName evidence="10">Molybdenum cofactor biosynthesis protein A</fullName>
    </alternativeName>
</protein>
<dbReference type="SFLD" id="SFLDG01067">
    <property type="entry name" value="SPASM/twitch_domain_containing"/>
    <property type="match status" value="1"/>
</dbReference>
<dbReference type="InterPro" id="IPR010505">
    <property type="entry name" value="MoaA_twitch"/>
</dbReference>
<keyword evidence="8 10" id="KW-0501">Molybdenum cofactor biosynthesis</keyword>
<evidence type="ECO:0000256" key="5">
    <source>
        <dbReference type="ARBA" id="ARBA00023004"/>
    </source>
</evidence>
<comment type="similarity">
    <text evidence="10">Belongs to the radical SAM superfamily. MoaA family.</text>
</comment>
<keyword evidence="4 10" id="KW-0547">Nucleotide-binding</keyword>
<comment type="caution">
    <text evidence="12">The sequence shown here is derived from an EMBL/GenBank/DDBJ whole genome shotgun (WGS) entry which is preliminary data.</text>
</comment>
<comment type="pathway">
    <text evidence="10">Cofactor biosynthesis; molybdopterin biosynthesis.</text>
</comment>
<feature type="domain" description="Radical SAM core" evidence="11">
    <location>
        <begin position="4"/>
        <end position="222"/>
    </location>
</feature>
<dbReference type="GO" id="GO:1904047">
    <property type="term" value="F:S-adenosyl-L-methionine binding"/>
    <property type="evidence" value="ECO:0007669"/>
    <property type="project" value="UniProtKB-UniRule"/>
</dbReference>
<keyword evidence="7 10" id="KW-0342">GTP-binding</keyword>
<dbReference type="EC" id="4.1.99.22" evidence="10"/>
<dbReference type="InterPro" id="IPR013785">
    <property type="entry name" value="Aldolase_TIM"/>
</dbReference>
<feature type="binding site" evidence="10">
    <location>
        <position position="13"/>
    </location>
    <ligand>
        <name>GTP</name>
        <dbReference type="ChEBI" id="CHEBI:37565"/>
    </ligand>
</feature>
<feature type="binding site" evidence="10">
    <location>
        <position position="26"/>
    </location>
    <ligand>
        <name>S-adenosyl-L-methionine</name>
        <dbReference type="ChEBI" id="CHEBI:59789"/>
    </ligand>
</feature>
<dbReference type="UniPathway" id="UPA00344"/>